<accession>A0ABU5N5K7</accession>
<dbReference type="InterPro" id="IPR006175">
    <property type="entry name" value="YjgF/YER057c/UK114"/>
</dbReference>
<evidence type="ECO:0000313" key="3">
    <source>
        <dbReference type="Proteomes" id="UP001291912"/>
    </source>
</evidence>
<proteinExistence type="inferred from homology"/>
<comment type="caution">
    <text evidence="2">The sequence shown here is derived from an EMBL/GenBank/DDBJ whole genome shotgun (WGS) entry which is preliminary data.</text>
</comment>
<protein>
    <submittedName>
        <fullName evidence="2">Rid family detoxifying hydrolase</fullName>
    </submittedName>
</protein>
<dbReference type="PANTHER" id="PTHR11803">
    <property type="entry name" value="2-IMINOBUTANOATE/2-IMINOPROPANOATE DEAMINASE RIDA"/>
    <property type="match status" value="1"/>
</dbReference>
<dbReference type="SUPFAM" id="SSF55298">
    <property type="entry name" value="YjgF-like"/>
    <property type="match status" value="1"/>
</dbReference>
<evidence type="ECO:0000313" key="2">
    <source>
        <dbReference type="EMBL" id="MDZ8161202.1"/>
    </source>
</evidence>
<dbReference type="EMBL" id="JAWJYN010000001">
    <property type="protein sequence ID" value="MDZ8161202.1"/>
    <property type="molecule type" value="Genomic_DNA"/>
</dbReference>
<comment type="similarity">
    <text evidence="1">Belongs to the RutC family.</text>
</comment>
<name>A0ABU5N5K7_9MICO</name>
<gene>
    <name evidence="2" type="ORF">R2Q92_05085</name>
</gene>
<keyword evidence="2" id="KW-0378">Hydrolase</keyword>
<keyword evidence="3" id="KW-1185">Reference proteome</keyword>
<organism evidence="2 3">
    <name type="scientific">Microbacterium aquimaris</name>
    <dbReference type="NCBI Taxonomy" id="459816"/>
    <lineage>
        <taxon>Bacteria</taxon>
        <taxon>Bacillati</taxon>
        <taxon>Actinomycetota</taxon>
        <taxon>Actinomycetes</taxon>
        <taxon>Micrococcales</taxon>
        <taxon>Microbacteriaceae</taxon>
        <taxon>Microbacterium</taxon>
    </lineage>
</organism>
<dbReference type="Gene3D" id="3.30.1330.40">
    <property type="entry name" value="RutC-like"/>
    <property type="match status" value="1"/>
</dbReference>
<dbReference type="RefSeq" id="WP_194423845.1">
    <property type="nucleotide sequence ID" value="NZ_BAAAPT010000001.1"/>
</dbReference>
<sequence>MIDSVSTTDAPPPAGPYSQGLAVGGLVFLSGQGPFDENGNRVGETFAEQVRRTFENLETVAQAAGTSLTNAVRYGVYLKSLDDFAEFNAIAAEYLTAPLPARTTIEAALRGFDIEIDAIVALPADA</sequence>
<evidence type="ECO:0000256" key="1">
    <source>
        <dbReference type="ARBA" id="ARBA00010552"/>
    </source>
</evidence>
<dbReference type="CDD" id="cd00448">
    <property type="entry name" value="YjgF_YER057c_UK114_family"/>
    <property type="match status" value="1"/>
</dbReference>
<dbReference type="GO" id="GO:0016787">
    <property type="term" value="F:hydrolase activity"/>
    <property type="evidence" value="ECO:0007669"/>
    <property type="project" value="UniProtKB-KW"/>
</dbReference>
<dbReference type="Pfam" id="PF01042">
    <property type="entry name" value="Ribonuc_L-PSP"/>
    <property type="match status" value="1"/>
</dbReference>
<dbReference type="InterPro" id="IPR006056">
    <property type="entry name" value="RidA"/>
</dbReference>
<dbReference type="PANTHER" id="PTHR11803:SF58">
    <property type="entry name" value="PROTEIN HMF1-RELATED"/>
    <property type="match status" value="1"/>
</dbReference>
<dbReference type="InterPro" id="IPR035959">
    <property type="entry name" value="RutC-like_sf"/>
</dbReference>
<reference evidence="2 3" key="1">
    <citation type="submission" date="2023-10" db="EMBL/GenBank/DDBJ databases">
        <title>Microbacterium xanthum sp. nov., isolated from seaweed.</title>
        <authorList>
            <person name="Lee S.D."/>
        </authorList>
    </citation>
    <scope>NUCLEOTIDE SEQUENCE [LARGE SCALE GENOMIC DNA]</scope>
    <source>
        <strain evidence="2 3">KCTC 19124</strain>
    </source>
</reference>
<dbReference type="Proteomes" id="UP001291912">
    <property type="component" value="Unassembled WGS sequence"/>
</dbReference>
<dbReference type="NCBIfam" id="TIGR00004">
    <property type="entry name" value="Rid family detoxifying hydrolase"/>
    <property type="match status" value="1"/>
</dbReference>